<dbReference type="SUPFAM" id="SSF47384">
    <property type="entry name" value="Homodimeric domain of signal transducing histidine kinase"/>
    <property type="match status" value="1"/>
</dbReference>
<evidence type="ECO:0000256" key="1">
    <source>
        <dbReference type="ARBA" id="ARBA00000085"/>
    </source>
</evidence>
<dbReference type="PANTHER" id="PTHR45436:SF5">
    <property type="entry name" value="SENSOR HISTIDINE KINASE TRCS"/>
    <property type="match status" value="1"/>
</dbReference>
<dbReference type="InterPro" id="IPR003594">
    <property type="entry name" value="HATPase_dom"/>
</dbReference>
<evidence type="ECO:0000256" key="3">
    <source>
        <dbReference type="ARBA" id="ARBA00022553"/>
    </source>
</evidence>
<dbReference type="SMART" id="SM00388">
    <property type="entry name" value="HisKA"/>
    <property type="match status" value="1"/>
</dbReference>
<evidence type="ECO:0000256" key="6">
    <source>
        <dbReference type="ARBA" id="ARBA00022777"/>
    </source>
</evidence>
<evidence type="ECO:0000259" key="9">
    <source>
        <dbReference type="PROSITE" id="PS50109"/>
    </source>
</evidence>
<gene>
    <name evidence="10" type="ORF">JKG61_00985</name>
</gene>
<organism evidence="10 11">
    <name type="scientific">Sphingobacterium faecale</name>
    <dbReference type="NCBI Taxonomy" id="2803775"/>
    <lineage>
        <taxon>Bacteria</taxon>
        <taxon>Pseudomonadati</taxon>
        <taxon>Bacteroidota</taxon>
        <taxon>Sphingobacteriia</taxon>
        <taxon>Sphingobacteriales</taxon>
        <taxon>Sphingobacteriaceae</taxon>
        <taxon>Sphingobacterium</taxon>
    </lineage>
</organism>
<evidence type="ECO:0000313" key="11">
    <source>
        <dbReference type="Proteomes" id="UP000625283"/>
    </source>
</evidence>
<dbReference type="InterPro" id="IPR005467">
    <property type="entry name" value="His_kinase_dom"/>
</dbReference>
<dbReference type="InterPro" id="IPR036890">
    <property type="entry name" value="HATPase_C_sf"/>
</dbReference>
<sequence>MKLRHRLSLYSVVIFSVITLIISSVIYVSFYAVMERKERESLESKSLLAAIYYLEQDELSFIEHESIKNQLLKTISRKNIILLDKDNNRFNGDMSPISVIDSAFIDKVRKERIAHFDTNDFFYNGRFYEDNQGDFVVVTRETKDGFNEQMHSLFQILLIVSLLGILSIFLVSQYLGTIAYEPIVRIIDEIKRKDTKNFNEPIILKKTYYEINDLINTYNHFVDRIAQTFNVQKNFIDYVSHELRTPITALLGTLEVTNSKKRTVDEYETVIAQLKQYTADLQDTLDNMALLSGAKTSFEFAVLRVDEIIWSVIENAILYHQAKIEVEMEVENNEILSFEGNDKLLELAIGNLVENALKYSDNDVIKVTIKESQGQLVVLLEDRGIGILQEDIGNIKQNFFRGQNVRGYQGKGIGLSMANVILQLHRISLGIESNSSGTTIILTF</sequence>
<keyword evidence="5 8" id="KW-0812">Transmembrane</keyword>
<dbReference type="InterPro" id="IPR008358">
    <property type="entry name" value="Sig_transdc_His_kin/Pase_MprB"/>
</dbReference>
<dbReference type="InterPro" id="IPR050428">
    <property type="entry name" value="TCS_sensor_his_kinase"/>
</dbReference>
<dbReference type="EC" id="2.7.13.3" evidence="2"/>
<comment type="catalytic activity">
    <reaction evidence="1">
        <text>ATP + protein L-histidine = ADP + protein N-phospho-L-histidine.</text>
        <dbReference type="EC" id="2.7.13.3"/>
    </reaction>
</comment>
<dbReference type="EMBL" id="JAERTY010000001">
    <property type="protein sequence ID" value="MBL1407315.1"/>
    <property type="molecule type" value="Genomic_DNA"/>
</dbReference>
<dbReference type="Proteomes" id="UP000625283">
    <property type="component" value="Unassembled WGS sequence"/>
</dbReference>
<dbReference type="PROSITE" id="PS50109">
    <property type="entry name" value="HIS_KIN"/>
    <property type="match status" value="1"/>
</dbReference>
<feature type="transmembrane region" description="Helical" evidence="8">
    <location>
        <begin position="153"/>
        <end position="175"/>
    </location>
</feature>
<keyword evidence="11" id="KW-1185">Reference proteome</keyword>
<dbReference type="Pfam" id="PF02518">
    <property type="entry name" value="HATPase_c"/>
    <property type="match status" value="1"/>
</dbReference>
<accession>A0ABS1QY08</accession>
<dbReference type="PRINTS" id="PR01780">
    <property type="entry name" value="LANTIREGPROT"/>
</dbReference>
<evidence type="ECO:0000256" key="5">
    <source>
        <dbReference type="ARBA" id="ARBA00022692"/>
    </source>
</evidence>
<dbReference type="GO" id="GO:0016301">
    <property type="term" value="F:kinase activity"/>
    <property type="evidence" value="ECO:0007669"/>
    <property type="project" value="UniProtKB-KW"/>
</dbReference>
<reference evidence="10 11" key="1">
    <citation type="submission" date="2021-01" db="EMBL/GenBank/DDBJ databases">
        <title>C459-1 draft genome sequence.</title>
        <authorList>
            <person name="Zhang X.-F."/>
        </authorList>
    </citation>
    <scope>NUCLEOTIDE SEQUENCE [LARGE SCALE GENOMIC DNA]</scope>
    <source>
        <strain evidence="11">C459-1</strain>
    </source>
</reference>
<keyword evidence="6 10" id="KW-0418">Kinase</keyword>
<dbReference type="SMART" id="SM00387">
    <property type="entry name" value="HATPase_c"/>
    <property type="match status" value="1"/>
</dbReference>
<keyword evidence="7 8" id="KW-1133">Transmembrane helix</keyword>
<dbReference type="InterPro" id="IPR036097">
    <property type="entry name" value="HisK_dim/P_sf"/>
</dbReference>
<keyword evidence="3" id="KW-0597">Phosphoprotein</keyword>
<dbReference type="Gene3D" id="3.30.565.10">
    <property type="entry name" value="Histidine kinase-like ATPase, C-terminal domain"/>
    <property type="match status" value="1"/>
</dbReference>
<evidence type="ECO:0000256" key="7">
    <source>
        <dbReference type="ARBA" id="ARBA00022989"/>
    </source>
</evidence>
<dbReference type="PANTHER" id="PTHR45436">
    <property type="entry name" value="SENSOR HISTIDINE KINASE YKOH"/>
    <property type="match status" value="1"/>
</dbReference>
<dbReference type="SUPFAM" id="SSF55874">
    <property type="entry name" value="ATPase domain of HSP90 chaperone/DNA topoisomerase II/histidine kinase"/>
    <property type="match status" value="1"/>
</dbReference>
<keyword evidence="8" id="KW-0472">Membrane</keyword>
<dbReference type="CDD" id="cd00082">
    <property type="entry name" value="HisKA"/>
    <property type="match status" value="1"/>
</dbReference>
<keyword evidence="4" id="KW-0808">Transferase</keyword>
<dbReference type="Gene3D" id="1.10.287.130">
    <property type="match status" value="1"/>
</dbReference>
<evidence type="ECO:0000256" key="4">
    <source>
        <dbReference type="ARBA" id="ARBA00022679"/>
    </source>
</evidence>
<proteinExistence type="predicted"/>
<evidence type="ECO:0000256" key="2">
    <source>
        <dbReference type="ARBA" id="ARBA00012438"/>
    </source>
</evidence>
<dbReference type="Gene3D" id="6.10.340.10">
    <property type="match status" value="1"/>
</dbReference>
<name>A0ABS1QY08_9SPHI</name>
<feature type="transmembrane region" description="Helical" evidence="8">
    <location>
        <begin position="12"/>
        <end position="33"/>
    </location>
</feature>
<dbReference type="RefSeq" id="WP_202101130.1">
    <property type="nucleotide sequence ID" value="NZ_JAERTY010000001.1"/>
</dbReference>
<dbReference type="InterPro" id="IPR003661">
    <property type="entry name" value="HisK_dim/P_dom"/>
</dbReference>
<feature type="domain" description="Histidine kinase" evidence="9">
    <location>
        <begin position="238"/>
        <end position="444"/>
    </location>
</feature>
<dbReference type="Pfam" id="PF00512">
    <property type="entry name" value="HisKA"/>
    <property type="match status" value="1"/>
</dbReference>
<protein>
    <recommendedName>
        <fullName evidence="2">histidine kinase</fullName>
        <ecNumber evidence="2">2.7.13.3</ecNumber>
    </recommendedName>
</protein>
<comment type="caution">
    <text evidence="10">The sequence shown here is derived from an EMBL/GenBank/DDBJ whole genome shotgun (WGS) entry which is preliminary data.</text>
</comment>
<evidence type="ECO:0000256" key="8">
    <source>
        <dbReference type="SAM" id="Phobius"/>
    </source>
</evidence>
<evidence type="ECO:0000313" key="10">
    <source>
        <dbReference type="EMBL" id="MBL1407315.1"/>
    </source>
</evidence>